<dbReference type="SUPFAM" id="SSF51366">
    <property type="entry name" value="Ribulose-phoshate binding barrel"/>
    <property type="match status" value="1"/>
</dbReference>
<dbReference type="HAMAP" id="MF_01235">
    <property type="entry name" value="ManNAc6P_epimer"/>
    <property type="match status" value="1"/>
</dbReference>
<evidence type="ECO:0000256" key="7">
    <source>
        <dbReference type="HAMAP-Rule" id="MF_01235"/>
    </source>
</evidence>
<dbReference type="GO" id="GO:0005975">
    <property type="term" value="P:carbohydrate metabolic process"/>
    <property type="evidence" value="ECO:0007669"/>
    <property type="project" value="UniProtKB-UniRule"/>
</dbReference>
<gene>
    <name evidence="7" type="primary">nanE</name>
    <name evidence="8" type="ORF">CBF29_09995</name>
</gene>
<accession>A0A430AQD3</accession>
<dbReference type="PANTHER" id="PTHR36204:SF1">
    <property type="entry name" value="N-ACETYLMANNOSAMINE-6-PHOSPHATE 2-EPIMERASE-RELATED"/>
    <property type="match status" value="1"/>
</dbReference>
<dbReference type="EC" id="5.1.3.9" evidence="7"/>
<evidence type="ECO:0000313" key="9">
    <source>
        <dbReference type="Proteomes" id="UP000287605"/>
    </source>
</evidence>
<dbReference type="NCBIfam" id="NF002231">
    <property type="entry name" value="PRK01130.1"/>
    <property type="match status" value="1"/>
</dbReference>
<dbReference type="OrthoDB" id="9781704at2"/>
<comment type="catalytic activity">
    <reaction evidence="1 7">
        <text>an N-acyl-D-glucosamine 6-phosphate = an N-acyl-D-mannosamine 6-phosphate</text>
        <dbReference type="Rhea" id="RHEA:23932"/>
        <dbReference type="ChEBI" id="CHEBI:57599"/>
        <dbReference type="ChEBI" id="CHEBI:57666"/>
        <dbReference type="EC" id="5.1.3.9"/>
    </reaction>
</comment>
<evidence type="ECO:0000256" key="1">
    <source>
        <dbReference type="ARBA" id="ARBA00000056"/>
    </source>
</evidence>
<dbReference type="UniPathway" id="UPA00629">
    <property type="reaction ID" value="UER00682"/>
</dbReference>
<evidence type="ECO:0000313" key="8">
    <source>
        <dbReference type="EMBL" id="RSU10332.1"/>
    </source>
</evidence>
<dbReference type="Gene3D" id="3.20.20.70">
    <property type="entry name" value="Aldolase class I"/>
    <property type="match status" value="1"/>
</dbReference>
<keyword evidence="5 7" id="KW-0413">Isomerase</keyword>
<dbReference type="GO" id="GO:0005829">
    <property type="term" value="C:cytosol"/>
    <property type="evidence" value="ECO:0007669"/>
    <property type="project" value="TreeGrafter"/>
</dbReference>
<dbReference type="CDD" id="cd04729">
    <property type="entry name" value="NanE"/>
    <property type="match status" value="1"/>
</dbReference>
<sequence length="240" mass="26322">MENKTLKHLKDNLIVSCQALEEEPLHSSFIMSRMALAAVQSGAVGIRANSVKDIKAIQETVSVPIIGILKKVYPDSPVFITPTLAEVREICATGVEIVAMDATLRKRPNEEKLKDIVTTIKAEYPNTLLMADTSSIADVKKAEEIGFEIIGTTLYGYTDETQHENIADDDFIFLKEVLKATNLPVIAEGKIDTPLKARKVLELGCHCVVIGGAITRPQQITLTFVSEINKMGKGNKSDRK</sequence>
<keyword evidence="6 7" id="KW-0119">Carbohydrate metabolism</keyword>
<dbReference type="InterPro" id="IPR013785">
    <property type="entry name" value="Aldolase_TIM"/>
</dbReference>
<dbReference type="FunFam" id="3.20.20.70:FF:000035">
    <property type="entry name" value="Putative N-acetylmannosamine-6-phosphate 2-epimerase"/>
    <property type="match status" value="1"/>
</dbReference>
<dbReference type="GO" id="GO:0047465">
    <property type="term" value="F:N-acylglucosamine-6-phosphate 2-epimerase activity"/>
    <property type="evidence" value="ECO:0007669"/>
    <property type="project" value="UniProtKB-EC"/>
</dbReference>
<comment type="caution">
    <text evidence="8">The sequence shown here is derived from an EMBL/GenBank/DDBJ whole genome shotgun (WGS) entry which is preliminary data.</text>
</comment>
<dbReference type="InterPro" id="IPR007260">
    <property type="entry name" value="NanE"/>
</dbReference>
<dbReference type="EMBL" id="NGKA01000015">
    <property type="protein sequence ID" value="RSU10332.1"/>
    <property type="molecule type" value="Genomic_DNA"/>
</dbReference>
<dbReference type="Pfam" id="PF04131">
    <property type="entry name" value="NanE"/>
    <property type="match status" value="1"/>
</dbReference>
<evidence type="ECO:0000256" key="3">
    <source>
        <dbReference type="ARBA" id="ARBA00005081"/>
    </source>
</evidence>
<reference evidence="8 9" key="1">
    <citation type="submission" date="2017-05" db="EMBL/GenBank/DDBJ databases">
        <title>Vagococcus spp. assemblies.</title>
        <authorList>
            <person name="Gulvik C.A."/>
        </authorList>
    </citation>
    <scope>NUCLEOTIDE SEQUENCE [LARGE SCALE GENOMIC DNA]</scope>
    <source>
        <strain evidence="8 9">CCUG 51432</strain>
    </source>
</reference>
<dbReference type="GO" id="GO:0006053">
    <property type="term" value="P:N-acetylmannosamine catabolic process"/>
    <property type="evidence" value="ECO:0007669"/>
    <property type="project" value="TreeGrafter"/>
</dbReference>
<proteinExistence type="inferred from homology"/>
<evidence type="ECO:0000256" key="4">
    <source>
        <dbReference type="ARBA" id="ARBA00007439"/>
    </source>
</evidence>
<organism evidence="8 9">
    <name type="scientific">Vagococcus elongatus</name>
    <dbReference type="NCBI Taxonomy" id="180344"/>
    <lineage>
        <taxon>Bacteria</taxon>
        <taxon>Bacillati</taxon>
        <taxon>Bacillota</taxon>
        <taxon>Bacilli</taxon>
        <taxon>Lactobacillales</taxon>
        <taxon>Enterococcaceae</taxon>
        <taxon>Vagococcus</taxon>
    </lineage>
</organism>
<evidence type="ECO:0000256" key="5">
    <source>
        <dbReference type="ARBA" id="ARBA00023235"/>
    </source>
</evidence>
<keyword evidence="9" id="KW-1185">Reference proteome</keyword>
<evidence type="ECO:0000256" key="2">
    <source>
        <dbReference type="ARBA" id="ARBA00002147"/>
    </source>
</evidence>
<evidence type="ECO:0000256" key="6">
    <source>
        <dbReference type="ARBA" id="ARBA00023277"/>
    </source>
</evidence>
<comment type="similarity">
    <text evidence="4 7">Belongs to the NanE family.</text>
</comment>
<name>A0A430AQD3_9ENTE</name>
<dbReference type="GO" id="GO:0019262">
    <property type="term" value="P:N-acetylneuraminate catabolic process"/>
    <property type="evidence" value="ECO:0007669"/>
    <property type="project" value="UniProtKB-UniRule"/>
</dbReference>
<dbReference type="RefSeq" id="WP_126809578.1">
    <property type="nucleotide sequence ID" value="NZ_NGKA01000015.1"/>
</dbReference>
<comment type="pathway">
    <text evidence="3 7">Amino-sugar metabolism; N-acetylneuraminate degradation; D-fructose 6-phosphate from N-acetylneuraminate: step 3/5.</text>
</comment>
<dbReference type="PANTHER" id="PTHR36204">
    <property type="entry name" value="N-ACETYLMANNOSAMINE-6-PHOSPHATE 2-EPIMERASE-RELATED"/>
    <property type="match status" value="1"/>
</dbReference>
<dbReference type="AlphaFoldDB" id="A0A430AQD3"/>
<dbReference type="InterPro" id="IPR011060">
    <property type="entry name" value="RibuloseP-bd_barrel"/>
</dbReference>
<dbReference type="Proteomes" id="UP000287605">
    <property type="component" value="Unassembled WGS sequence"/>
</dbReference>
<protein>
    <recommendedName>
        <fullName evidence="7">Putative N-acetylmannosamine-6-phosphate 2-epimerase</fullName>
        <ecNumber evidence="7">5.1.3.9</ecNumber>
    </recommendedName>
    <alternativeName>
        <fullName evidence="7">ManNAc-6-P epimerase</fullName>
    </alternativeName>
</protein>
<comment type="function">
    <text evidence="2 7">Converts N-acetylmannosamine-6-phosphate (ManNAc-6-P) to N-acetylglucosamine-6-phosphate (GlcNAc-6-P).</text>
</comment>